<dbReference type="eggNOG" id="COG0586">
    <property type="taxonomic scope" value="Bacteria"/>
</dbReference>
<evidence type="ECO:0000256" key="1">
    <source>
        <dbReference type="ARBA" id="ARBA00004651"/>
    </source>
</evidence>
<organism evidence="8 9">
    <name type="scientific">Rhodobacter ferrooxidans</name>
    <dbReference type="NCBI Taxonomy" id="371731"/>
    <lineage>
        <taxon>Bacteria</taxon>
        <taxon>Pseudomonadati</taxon>
        <taxon>Pseudomonadota</taxon>
        <taxon>Alphaproteobacteria</taxon>
        <taxon>Rhodobacterales</taxon>
        <taxon>Rhodobacter group</taxon>
        <taxon>Rhodobacter</taxon>
    </lineage>
</organism>
<dbReference type="OrthoDB" id="9782291at2"/>
<evidence type="ECO:0000256" key="6">
    <source>
        <dbReference type="SAM" id="Phobius"/>
    </source>
</evidence>
<keyword evidence="5 6" id="KW-0472">Membrane</keyword>
<dbReference type="STRING" id="371731.Rsw2DRAFT_0670"/>
<evidence type="ECO:0000256" key="3">
    <source>
        <dbReference type="ARBA" id="ARBA00022692"/>
    </source>
</evidence>
<evidence type="ECO:0000256" key="2">
    <source>
        <dbReference type="ARBA" id="ARBA00022475"/>
    </source>
</evidence>
<evidence type="ECO:0000259" key="7">
    <source>
        <dbReference type="Pfam" id="PF09335"/>
    </source>
</evidence>
<comment type="subcellular location">
    <subcellularLocation>
        <location evidence="1">Cell membrane</location>
        <topology evidence="1">Multi-pass membrane protein</topology>
    </subcellularLocation>
</comment>
<dbReference type="InterPro" id="IPR051311">
    <property type="entry name" value="DedA_domain"/>
</dbReference>
<dbReference type="Proteomes" id="UP000010121">
    <property type="component" value="Unassembled WGS sequence"/>
</dbReference>
<dbReference type="PANTHER" id="PTHR42709">
    <property type="entry name" value="ALKALINE PHOSPHATASE LIKE PROTEIN"/>
    <property type="match status" value="1"/>
</dbReference>
<sequence length="198" mass="20498">MTETLLELVPTWGALLVLVATLLSCLALPVPSSLIMLAAGAFVSAGDLNLLAVAAAALGGALLGDQLGYFAGRFGGTPIWAHFTRRPATAALAARAEANLKRHDLLAVYFSRWLFSPLGPYVNLLGGATAMNWARFTAADLVGEATWVALYVGLGMAFSSQIEAVSAALGNIAGALAAGLVTLLLARALWHAAREPRA</sequence>
<comment type="caution">
    <text evidence="8">The sequence shown here is derived from an EMBL/GenBank/DDBJ whole genome shotgun (WGS) entry which is preliminary data.</text>
</comment>
<keyword evidence="9" id="KW-1185">Reference proteome</keyword>
<feature type="transmembrane region" description="Helical" evidence="6">
    <location>
        <begin position="12"/>
        <end position="30"/>
    </location>
</feature>
<dbReference type="InterPro" id="IPR032816">
    <property type="entry name" value="VTT_dom"/>
</dbReference>
<dbReference type="GO" id="GO:0005886">
    <property type="term" value="C:plasma membrane"/>
    <property type="evidence" value="ECO:0007669"/>
    <property type="project" value="UniProtKB-SubCell"/>
</dbReference>
<protein>
    <recommendedName>
        <fullName evidence="7">VTT domain-containing protein</fullName>
    </recommendedName>
</protein>
<evidence type="ECO:0000313" key="8">
    <source>
        <dbReference type="EMBL" id="EEW26390.1"/>
    </source>
</evidence>
<keyword evidence="4 6" id="KW-1133">Transmembrane helix</keyword>
<keyword evidence="2" id="KW-1003">Cell membrane</keyword>
<dbReference type="EMBL" id="ACYY01000003">
    <property type="protein sequence ID" value="EEW26390.1"/>
    <property type="molecule type" value="Genomic_DNA"/>
</dbReference>
<feature type="transmembrane region" description="Helical" evidence="6">
    <location>
        <begin position="141"/>
        <end position="162"/>
    </location>
</feature>
<feature type="transmembrane region" description="Helical" evidence="6">
    <location>
        <begin position="37"/>
        <end position="63"/>
    </location>
</feature>
<keyword evidence="3 6" id="KW-0812">Transmembrane</keyword>
<reference evidence="8 9" key="1">
    <citation type="submission" date="2009-08" db="EMBL/GenBank/DDBJ databases">
        <title>The draft genome of Rhodobacter sp. SW2.</title>
        <authorList>
            <consortium name="US DOE Joint Genome Institute (JGI-PGF)"/>
            <person name="Lucas S."/>
            <person name="Copeland A."/>
            <person name="Lapidus A."/>
            <person name="Glavina del Rio T."/>
            <person name="Tice H."/>
            <person name="Bruce D."/>
            <person name="Goodwin L."/>
            <person name="Pitluck S."/>
            <person name="Larimer F."/>
            <person name="Land M.L."/>
            <person name="Hauser L."/>
            <person name="Emerson D."/>
        </authorList>
    </citation>
    <scope>NUCLEOTIDE SEQUENCE [LARGE SCALE GENOMIC DNA]</scope>
    <source>
        <strain evidence="8 9">SW2</strain>
    </source>
</reference>
<gene>
    <name evidence="8" type="ORF">Rsw2DRAFT_0670</name>
</gene>
<evidence type="ECO:0000256" key="4">
    <source>
        <dbReference type="ARBA" id="ARBA00022989"/>
    </source>
</evidence>
<feature type="transmembrane region" description="Helical" evidence="6">
    <location>
        <begin position="168"/>
        <end position="190"/>
    </location>
</feature>
<dbReference type="AlphaFoldDB" id="C8RXZ2"/>
<accession>C8RXZ2</accession>
<dbReference type="Pfam" id="PF09335">
    <property type="entry name" value="VTT_dom"/>
    <property type="match status" value="1"/>
</dbReference>
<proteinExistence type="predicted"/>
<dbReference type="RefSeq" id="WP_008028043.1">
    <property type="nucleotide sequence ID" value="NZ_ACYY01000003.1"/>
</dbReference>
<dbReference type="PANTHER" id="PTHR42709:SF6">
    <property type="entry name" value="UNDECAPRENYL PHOSPHATE TRANSPORTER A"/>
    <property type="match status" value="1"/>
</dbReference>
<evidence type="ECO:0000313" key="9">
    <source>
        <dbReference type="Proteomes" id="UP000010121"/>
    </source>
</evidence>
<evidence type="ECO:0000256" key="5">
    <source>
        <dbReference type="ARBA" id="ARBA00023136"/>
    </source>
</evidence>
<name>C8RXZ2_9RHOB</name>
<feature type="domain" description="VTT" evidence="7">
    <location>
        <begin position="30"/>
        <end position="155"/>
    </location>
</feature>